<dbReference type="PANTHER" id="PTHR14894">
    <property type="entry name" value="CDK5 REGULATORY SUBUNIT-ASSOCIATED PROTEIN 3"/>
    <property type="match status" value="1"/>
</dbReference>
<dbReference type="AlphaFoldDB" id="A0A8C4XHN5"/>
<dbReference type="GeneTree" id="ENSGT00390000000713"/>
<reference evidence="2" key="2">
    <citation type="submission" date="2025-08" db="UniProtKB">
        <authorList>
            <consortium name="Ensembl"/>
        </authorList>
    </citation>
    <scope>IDENTIFICATION</scope>
</reference>
<evidence type="ECO:0000313" key="3">
    <source>
        <dbReference type="Proteomes" id="UP000694620"/>
    </source>
</evidence>
<dbReference type="InterPro" id="IPR008491">
    <property type="entry name" value="CDK5RAP3"/>
</dbReference>
<dbReference type="Proteomes" id="UP000694620">
    <property type="component" value="Chromosome 14"/>
</dbReference>
<comment type="similarity">
    <text evidence="1">Belongs to the CDK5RAP3 family.</text>
</comment>
<reference evidence="2" key="3">
    <citation type="submission" date="2025-09" db="UniProtKB">
        <authorList>
            <consortium name="Ensembl"/>
        </authorList>
    </citation>
    <scope>IDENTIFICATION</scope>
</reference>
<keyword evidence="3" id="KW-1185">Reference proteome</keyword>
<dbReference type="PANTHER" id="PTHR14894:SF0">
    <property type="entry name" value="CDK5 REGULATORY SUBUNIT-ASSOCIATED PROTEIN 3"/>
    <property type="match status" value="1"/>
</dbReference>
<evidence type="ECO:0000256" key="1">
    <source>
        <dbReference type="ARBA" id="ARBA00007478"/>
    </source>
</evidence>
<reference evidence="2" key="1">
    <citation type="submission" date="2021-06" db="EMBL/GenBank/DDBJ databases">
        <authorList>
            <consortium name="Wellcome Sanger Institute Data Sharing"/>
        </authorList>
    </citation>
    <scope>NUCLEOTIDE SEQUENCE [LARGE SCALE GENOMIC DNA]</scope>
</reference>
<protein>
    <submittedName>
        <fullName evidence="2">Uncharacterized protein</fullName>
    </submittedName>
</protein>
<dbReference type="GO" id="GO:0007346">
    <property type="term" value="P:regulation of mitotic cell cycle"/>
    <property type="evidence" value="ECO:0007669"/>
    <property type="project" value="TreeGrafter"/>
</dbReference>
<sequence length="136" mass="15854">MSEEGDVVSMSQFQLAPSVIQSQTRDKVLAMLVQVRSMIERLTTKKMQHLFMILASPRYVDRVTDILQQKMKQADILVLKQQRMVEKRQEALAEQAKLEPQLDLLIKRTRELQKQIEADISRRYNNRPVNLMGVAM</sequence>
<organism evidence="2 3">
    <name type="scientific">Erpetoichthys calabaricus</name>
    <name type="common">Rope fish</name>
    <name type="synonym">Calamoichthys calabaricus</name>
    <dbReference type="NCBI Taxonomy" id="27687"/>
    <lineage>
        <taxon>Eukaryota</taxon>
        <taxon>Metazoa</taxon>
        <taxon>Chordata</taxon>
        <taxon>Craniata</taxon>
        <taxon>Vertebrata</taxon>
        <taxon>Euteleostomi</taxon>
        <taxon>Actinopterygii</taxon>
        <taxon>Polypteriformes</taxon>
        <taxon>Polypteridae</taxon>
        <taxon>Erpetoichthys</taxon>
    </lineage>
</organism>
<name>A0A8C4XHN5_ERPCA</name>
<dbReference type="GO" id="GO:0012505">
    <property type="term" value="C:endomembrane system"/>
    <property type="evidence" value="ECO:0007669"/>
    <property type="project" value="TreeGrafter"/>
</dbReference>
<accession>A0A8C4XHN5</accession>
<dbReference type="Ensembl" id="ENSECRT00000033488.1">
    <property type="protein sequence ID" value="ENSECRP00000032765.1"/>
    <property type="gene ID" value="ENSECRG00000022194.1"/>
</dbReference>
<dbReference type="Pfam" id="PF05600">
    <property type="entry name" value="CDK5RAP3"/>
    <property type="match status" value="1"/>
</dbReference>
<proteinExistence type="inferred from homology"/>
<evidence type="ECO:0000313" key="2">
    <source>
        <dbReference type="Ensembl" id="ENSECRP00000032765.1"/>
    </source>
</evidence>